<keyword evidence="1 3" id="KW-0808">Transferase</keyword>
<dbReference type="Pfam" id="PF13692">
    <property type="entry name" value="Glyco_trans_1_4"/>
    <property type="match status" value="1"/>
</dbReference>
<dbReference type="PANTHER" id="PTHR46401">
    <property type="entry name" value="GLYCOSYLTRANSFERASE WBBK-RELATED"/>
    <property type="match status" value="1"/>
</dbReference>
<name>A0A2A4AZY2_9SPHN</name>
<sequence length="365" mass="40094">MLHIVINGRFLTQSITGVQRYAREIVHAFDRLLDARSDVTMELVCPPATTDLPVYRNIPVRRIGSGGGHRWEQASLPGAVGDGILFCPGNTAPIRSLLGGTKTVVTVHDLSYRYFPSAYSRAYRLVYNLMTPMILRRADAVLTVSEPERRSIIEHYPVVAPRLVAIQNGGLAEDVVIDRPRPADLPPPGYVLYVGSLSKRKNFPMMFDVACEMAASRGTRFVFVGGTEASLEQSDRSVPPDIAEHILFAGQVNETDRLVDWYNGAAAFLFPSLYESSGLPPMEAMACGVPVVASRIPALEERCGDAALYCDASDRADIIATLSRLLDDPLLHADLSARSRARAAEYDWRNCAIKTLDVFRNVDAA</sequence>
<evidence type="ECO:0000256" key="1">
    <source>
        <dbReference type="ARBA" id="ARBA00022679"/>
    </source>
</evidence>
<dbReference type="Gene3D" id="3.40.50.2000">
    <property type="entry name" value="Glycogen Phosphorylase B"/>
    <property type="match status" value="2"/>
</dbReference>
<dbReference type="AlphaFoldDB" id="A0A2A4AZY2"/>
<gene>
    <name evidence="3" type="ORF">COC42_16600</name>
</gene>
<reference evidence="3 4" key="1">
    <citation type="submission" date="2017-09" db="EMBL/GenBank/DDBJ databases">
        <title>Sphingomonas spermidinifaciens 9NM-10, whole genome shotgun sequence.</title>
        <authorList>
            <person name="Feng G."/>
            <person name="Zhu H."/>
        </authorList>
    </citation>
    <scope>NUCLEOTIDE SEQUENCE [LARGE SCALE GENOMIC DNA]</scope>
    <source>
        <strain evidence="3 4">9NM-10</strain>
    </source>
</reference>
<dbReference type="SUPFAM" id="SSF53756">
    <property type="entry name" value="UDP-Glycosyltransferase/glycogen phosphorylase"/>
    <property type="match status" value="1"/>
</dbReference>
<dbReference type="CDD" id="cd03809">
    <property type="entry name" value="GT4_MtfB-like"/>
    <property type="match status" value="1"/>
</dbReference>
<evidence type="ECO:0000313" key="3">
    <source>
        <dbReference type="EMBL" id="PCD01731.1"/>
    </source>
</evidence>
<dbReference type="GO" id="GO:0016757">
    <property type="term" value="F:glycosyltransferase activity"/>
    <property type="evidence" value="ECO:0007669"/>
    <property type="project" value="TreeGrafter"/>
</dbReference>
<protein>
    <submittedName>
        <fullName evidence="3">Glycosyl transferase</fullName>
    </submittedName>
</protein>
<organism evidence="3 4">
    <name type="scientific">Sphingomonas spermidinifaciens</name>
    <dbReference type="NCBI Taxonomy" id="1141889"/>
    <lineage>
        <taxon>Bacteria</taxon>
        <taxon>Pseudomonadati</taxon>
        <taxon>Pseudomonadota</taxon>
        <taxon>Alphaproteobacteria</taxon>
        <taxon>Sphingomonadales</taxon>
        <taxon>Sphingomonadaceae</taxon>
        <taxon>Sphingomonas</taxon>
    </lineage>
</organism>
<dbReference type="Pfam" id="PF13439">
    <property type="entry name" value="Glyco_transf_4"/>
    <property type="match status" value="1"/>
</dbReference>
<comment type="caution">
    <text evidence="3">The sequence shown here is derived from an EMBL/GenBank/DDBJ whole genome shotgun (WGS) entry which is preliminary data.</text>
</comment>
<feature type="domain" description="Glycosyltransferase subfamily 4-like N-terminal" evidence="2">
    <location>
        <begin position="97"/>
        <end position="169"/>
    </location>
</feature>
<accession>A0A2A4AZY2</accession>
<dbReference type="EMBL" id="NWMW01000003">
    <property type="protein sequence ID" value="PCD01731.1"/>
    <property type="molecule type" value="Genomic_DNA"/>
</dbReference>
<dbReference type="RefSeq" id="WP_096344475.1">
    <property type="nucleotide sequence ID" value="NZ_NWMW01000003.1"/>
</dbReference>
<dbReference type="OrthoDB" id="9801609at2"/>
<dbReference type="InterPro" id="IPR028098">
    <property type="entry name" value="Glyco_trans_4-like_N"/>
</dbReference>
<keyword evidence="4" id="KW-1185">Reference proteome</keyword>
<proteinExistence type="predicted"/>
<evidence type="ECO:0000313" key="4">
    <source>
        <dbReference type="Proteomes" id="UP000218366"/>
    </source>
</evidence>
<dbReference type="GO" id="GO:0009103">
    <property type="term" value="P:lipopolysaccharide biosynthetic process"/>
    <property type="evidence" value="ECO:0007669"/>
    <property type="project" value="TreeGrafter"/>
</dbReference>
<dbReference type="Proteomes" id="UP000218366">
    <property type="component" value="Unassembled WGS sequence"/>
</dbReference>
<dbReference type="PANTHER" id="PTHR46401:SF2">
    <property type="entry name" value="GLYCOSYLTRANSFERASE WBBK-RELATED"/>
    <property type="match status" value="1"/>
</dbReference>
<evidence type="ECO:0000259" key="2">
    <source>
        <dbReference type="Pfam" id="PF13439"/>
    </source>
</evidence>